<evidence type="ECO:0000313" key="3">
    <source>
        <dbReference type="EMBL" id="KDQ49470.1"/>
    </source>
</evidence>
<dbReference type="Proteomes" id="UP000027265">
    <property type="component" value="Unassembled WGS sequence"/>
</dbReference>
<feature type="non-terminal residue" evidence="3">
    <location>
        <position position="671"/>
    </location>
</feature>
<evidence type="ECO:0000313" key="4">
    <source>
        <dbReference type="Proteomes" id="UP000027265"/>
    </source>
</evidence>
<dbReference type="EMBL" id="KL197783">
    <property type="protein sequence ID" value="KDQ49470.1"/>
    <property type="molecule type" value="Genomic_DNA"/>
</dbReference>
<protein>
    <recommendedName>
        <fullName evidence="2">F-box domain-containing protein</fullName>
    </recommendedName>
</protein>
<dbReference type="InterPro" id="IPR001810">
    <property type="entry name" value="F-box_dom"/>
</dbReference>
<evidence type="ECO:0000259" key="2">
    <source>
        <dbReference type="PROSITE" id="PS50181"/>
    </source>
</evidence>
<dbReference type="AlphaFoldDB" id="A0A067P6P5"/>
<keyword evidence="4" id="KW-1185">Reference proteome</keyword>
<feature type="domain" description="F-box" evidence="2">
    <location>
        <begin position="87"/>
        <end position="136"/>
    </location>
</feature>
<gene>
    <name evidence="3" type="ORF">JAAARDRAFT_212227</name>
</gene>
<reference evidence="4" key="1">
    <citation type="journal article" date="2014" name="Proc. Natl. Acad. Sci. U.S.A.">
        <title>Extensive sampling of basidiomycete genomes demonstrates inadequacy of the white-rot/brown-rot paradigm for wood decay fungi.</title>
        <authorList>
            <person name="Riley R."/>
            <person name="Salamov A.A."/>
            <person name="Brown D.W."/>
            <person name="Nagy L.G."/>
            <person name="Floudas D."/>
            <person name="Held B.W."/>
            <person name="Levasseur A."/>
            <person name="Lombard V."/>
            <person name="Morin E."/>
            <person name="Otillar R."/>
            <person name="Lindquist E.A."/>
            <person name="Sun H."/>
            <person name="LaButti K.M."/>
            <person name="Schmutz J."/>
            <person name="Jabbour D."/>
            <person name="Luo H."/>
            <person name="Baker S.E."/>
            <person name="Pisabarro A.G."/>
            <person name="Walton J.D."/>
            <person name="Blanchette R.A."/>
            <person name="Henrissat B."/>
            <person name="Martin F."/>
            <person name="Cullen D."/>
            <person name="Hibbett D.S."/>
            <person name="Grigoriev I.V."/>
        </authorList>
    </citation>
    <scope>NUCLEOTIDE SEQUENCE [LARGE SCALE GENOMIC DNA]</scope>
    <source>
        <strain evidence="4">MUCL 33604</strain>
    </source>
</reference>
<feature type="compositionally biased region" description="Low complexity" evidence="1">
    <location>
        <begin position="66"/>
        <end position="75"/>
    </location>
</feature>
<sequence length="671" mass="75653">MVQTRRQSGKLPPPRYPAAAATSESGEEDGDDEDGVSSELTELENNVEAKDVLPARKRAKTNGTPTSTSTSVTTAATAVRKKRVGGLSMLPHAPLDILFEIFGHLTLKDLLSLSRTNKLLRKTLLSRSSLGVWKNTRLVAEVPDGPEEMSEPAWAELLFGTTCQNCGEKCVTTVDFAIRRRCCSDCRKEHIVCAGLFERKFPNLNPVIMKLIPFASIGGWAQGYSPSSRFFWDADVYTMSRQLIPYRNTVHMITPGAEAPLDTFKEDRKAEVIRVIEQAGKYEVWAEAWASEAGKKRISDIVARLLALGWHQRDVDRIQFDLQREPNNNKELTDRGFAMMKSRLETTLATYKSKRIERETIALRGARTTMVPSTYYDFKGSLPPKSWALLPRLLDFQSVEAVRVWLEVEDGVEDGKDVLEREEVERLCGGWKEERRAGIEALIQEDCESLRTASTDSEPSQIITDRVIPVFVCSSRGCTNDSESPNPPSETRSSTLVGIESAVVHSCRGRVDDRDVEPGELKFCRRGGEGFASVLKVVGLDIKAGEHVVEEMDRVDARFVCERCAPVEQYGVLGKFIMTWRQCVDHYIEYDDVCHGTPSWQLLDMKQRTRVVDQQRDPARKAHRWLCGLCQFSLKQDTTHRAIRRHYRQLHALENVPGPIKGKDIFYNPSL</sequence>
<dbReference type="OrthoDB" id="2322499at2759"/>
<dbReference type="SMART" id="SM00256">
    <property type="entry name" value="FBOX"/>
    <property type="match status" value="1"/>
</dbReference>
<accession>A0A067P6P5</accession>
<dbReference type="InterPro" id="IPR036047">
    <property type="entry name" value="F-box-like_dom_sf"/>
</dbReference>
<dbReference type="HOGENOM" id="CLU_010790_5_0_1"/>
<dbReference type="InParanoid" id="A0A067P6P5"/>
<proteinExistence type="predicted"/>
<organism evidence="3 4">
    <name type="scientific">Jaapia argillacea MUCL 33604</name>
    <dbReference type="NCBI Taxonomy" id="933084"/>
    <lineage>
        <taxon>Eukaryota</taxon>
        <taxon>Fungi</taxon>
        <taxon>Dikarya</taxon>
        <taxon>Basidiomycota</taxon>
        <taxon>Agaricomycotina</taxon>
        <taxon>Agaricomycetes</taxon>
        <taxon>Agaricomycetidae</taxon>
        <taxon>Jaapiales</taxon>
        <taxon>Jaapiaceae</taxon>
        <taxon>Jaapia</taxon>
    </lineage>
</organism>
<dbReference type="SUPFAM" id="SSF81383">
    <property type="entry name" value="F-box domain"/>
    <property type="match status" value="1"/>
</dbReference>
<name>A0A067P6P5_9AGAM</name>
<dbReference type="PROSITE" id="PS50181">
    <property type="entry name" value="FBOX"/>
    <property type="match status" value="1"/>
</dbReference>
<dbReference type="CDD" id="cd09917">
    <property type="entry name" value="F-box_SF"/>
    <property type="match status" value="1"/>
</dbReference>
<feature type="region of interest" description="Disordered" evidence="1">
    <location>
        <begin position="1"/>
        <end position="75"/>
    </location>
</feature>
<dbReference type="STRING" id="933084.A0A067P6P5"/>
<feature type="compositionally biased region" description="Acidic residues" evidence="1">
    <location>
        <begin position="25"/>
        <end position="36"/>
    </location>
</feature>
<dbReference type="Pfam" id="PF00646">
    <property type="entry name" value="F-box"/>
    <property type="match status" value="1"/>
</dbReference>
<evidence type="ECO:0000256" key="1">
    <source>
        <dbReference type="SAM" id="MobiDB-lite"/>
    </source>
</evidence>